<dbReference type="PIRSF" id="PIRSF014899">
    <property type="entry name" value="UCP014899"/>
    <property type="match status" value="1"/>
</dbReference>
<dbReference type="STRING" id="1423731.FC81_GL001058"/>
<dbReference type="PATRIC" id="fig|1423731.3.peg.1088"/>
<dbReference type="Proteomes" id="UP000051621">
    <property type="component" value="Unassembled WGS sequence"/>
</dbReference>
<proteinExistence type="predicted"/>
<keyword evidence="3" id="KW-1185">Reference proteome</keyword>
<feature type="domain" description="Microbial-type PARG catalytic" evidence="1">
    <location>
        <begin position="45"/>
        <end position="164"/>
    </location>
</feature>
<dbReference type="InterPro" id="IPR043472">
    <property type="entry name" value="Macro_dom-like"/>
</dbReference>
<name>A0A0R1M1C8_9LACO</name>
<dbReference type="NCBIfam" id="TIGR02452">
    <property type="entry name" value="TIGR02452 family protein"/>
    <property type="match status" value="1"/>
</dbReference>
<dbReference type="Pfam" id="PF10021">
    <property type="entry name" value="PARG_cat_microb"/>
    <property type="match status" value="1"/>
</dbReference>
<reference evidence="2 3" key="1">
    <citation type="journal article" date="2015" name="Genome Announc.">
        <title>Expanding the biotechnology potential of lactobacilli through comparative genomics of 213 strains and associated genera.</title>
        <authorList>
            <person name="Sun Z."/>
            <person name="Harris H.M."/>
            <person name="McCann A."/>
            <person name="Guo C."/>
            <person name="Argimon S."/>
            <person name="Zhang W."/>
            <person name="Yang X."/>
            <person name="Jeffery I.B."/>
            <person name="Cooney J.C."/>
            <person name="Kagawa T.F."/>
            <person name="Liu W."/>
            <person name="Song Y."/>
            <person name="Salvetti E."/>
            <person name="Wrobel A."/>
            <person name="Rasinkangas P."/>
            <person name="Parkhill J."/>
            <person name="Rea M.C."/>
            <person name="O'Sullivan O."/>
            <person name="Ritari J."/>
            <person name="Douillard F.P."/>
            <person name="Paul Ross R."/>
            <person name="Yang R."/>
            <person name="Briner A.E."/>
            <person name="Felis G.E."/>
            <person name="de Vos W.M."/>
            <person name="Barrangou R."/>
            <person name="Klaenhammer T.R."/>
            <person name="Caufield P.W."/>
            <person name="Cui Y."/>
            <person name="Zhang H."/>
            <person name="O'Toole P.W."/>
        </authorList>
    </citation>
    <scope>NUCLEOTIDE SEQUENCE [LARGE SCALE GENOMIC DNA]</scope>
    <source>
        <strain evidence="2 3">DSM 19910</strain>
    </source>
</reference>
<evidence type="ECO:0000313" key="2">
    <source>
        <dbReference type="EMBL" id="KRL01846.1"/>
    </source>
</evidence>
<sequence length="282" mass="32345">MGPSNKKDKTNYWKEAGEVSLKNVQKERLQAIGHHTMNLYQIEMTTVKQESQLIAEPLKELPAVRIKQVITKVHVMDENILFRIKETVGEKEKVGLLNFASPTSPGGNFLEGINAQEQTICRNSFLYPELLKYRRSYYLENRQKPREYYYNAKMIFAKHIKIIHDETELKLIKGEKYLDILSLAAPNVSAMKKNGMVIDWNRVHDDLTQKIIQTIRQFKLAGDRILILGAFGCGAFGNDPVMVATIFKEVLGRPEFIGSFIDIYFDILANPVSLAAFEEVFR</sequence>
<evidence type="ECO:0000313" key="3">
    <source>
        <dbReference type="Proteomes" id="UP000051621"/>
    </source>
</evidence>
<protein>
    <recommendedName>
        <fullName evidence="1">Microbial-type PARG catalytic domain-containing protein</fullName>
    </recommendedName>
</protein>
<dbReference type="PANTHER" id="PTHR35596">
    <property type="entry name" value="DUF2263 DOMAIN-CONTAINING PROTEIN"/>
    <property type="match status" value="1"/>
</dbReference>
<organism evidence="2 3">
    <name type="scientific">Liquorilactobacillus capillatus DSM 19910</name>
    <dbReference type="NCBI Taxonomy" id="1423731"/>
    <lineage>
        <taxon>Bacteria</taxon>
        <taxon>Bacillati</taxon>
        <taxon>Bacillota</taxon>
        <taxon>Bacilli</taxon>
        <taxon>Lactobacillales</taxon>
        <taxon>Lactobacillaceae</taxon>
        <taxon>Liquorilactobacillus</taxon>
    </lineage>
</organism>
<dbReference type="AlphaFoldDB" id="A0A0R1M1C8"/>
<gene>
    <name evidence="2" type="ORF">FC81_GL001058</name>
</gene>
<comment type="caution">
    <text evidence="2">The sequence shown here is derived from an EMBL/GenBank/DDBJ whole genome shotgun (WGS) entry which is preliminary data.</text>
</comment>
<dbReference type="EMBL" id="AZEF01000020">
    <property type="protein sequence ID" value="KRL01846.1"/>
    <property type="molecule type" value="Genomic_DNA"/>
</dbReference>
<dbReference type="Gene3D" id="3.40.220.10">
    <property type="entry name" value="Leucine Aminopeptidase, subunit E, domain 1"/>
    <property type="match status" value="1"/>
</dbReference>
<dbReference type="InterPro" id="IPR019261">
    <property type="entry name" value="PARG_cat_microbial"/>
</dbReference>
<accession>A0A0R1M1C8</accession>
<dbReference type="InterPro" id="IPR012664">
    <property type="entry name" value="CHP02452"/>
</dbReference>
<dbReference type="PANTHER" id="PTHR35596:SF1">
    <property type="entry name" value="MICROBIAL-TYPE PARG CATALYTIC DOMAIN-CONTAINING PROTEIN"/>
    <property type="match status" value="1"/>
</dbReference>
<evidence type="ECO:0000259" key="1">
    <source>
        <dbReference type="Pfam" id="PF10021"/>
    </source>
</evidence>